<dbReference type="InterPro" id="IPR043136">
    <property type="entry name" value="B30.2/SPRY_sf"/>
</dbReference>
<dbReference type="InterPro" id="IPR013083">
    <property type="entry name" value="Znf_RING/FYVE/PHD"/>
</dbReference>
<name>A0ABI7ZNW7_FELCA</name>
<dbReference type="PROSITE" id="PS50089">
    <property type="entry name" value="ZF_RING_2"/>
    <property type="match status" value="1"/>
</dbReference>
<keyword evidence="13" id="KW-1185">Reference proteome</keyword>
<dbReference type="CDD" id="cd12882">
    <property type="entry name" value="SPRY_RNF123"/>
    <property type="match status" value="1"/>
</dbReference>
<dbReference type="Ensembl" id="ENSFCTT00005067637.1">
    <property type="protein sequence ID" value="ENSFCTP00005048611.1"/>
    <property type="gene ID" value="ENSFCTG00005023336.1"/>
</dbReference>
<comment type="catalytic activity">
    <reaction evidence="1">
        <text>S-ubiquitinyl-[E2 ubiquitin-conjugating enzyme]-L-cysteine + [acceptor protein]-L-lysine = [E2 ubiquitin-conjugating enzyme]-L-cysteine + N(6)-ubiquitinyl-[acceptor protein]-L-lysine.</text>
        <dbReference type="EC" id="2.3.2.27"/>
    </reaction>
</comment>
<dbReference type="PANTHER" id="PTHR13363:SF5">
    <property type="entry name" value="E3 UBIQUITIN-PROTEIN LIGASE RNF123"/>
    <property type="match status" value="1"/>
</dbReference>
<evidence type="ECO:0000259" key="11">
    <source>
        <dbReference type="PROSITE" id="PS50188"/>
    </source>
</evidence>
<evidence type="ECO:0000256" key="7">
    <source>
        <dbReference type="ARBA" id="ARBA00022833"/>
    </source>
</evidence>
<dbReference type="SMART" id="SM00184">
    <property type="entry name" value="RING"/>
    <property type="match status" value="1"/>
</dbReference>
<protein>
    <recommendedName>
        <fullName evidence="2">RING-type E3 ubiquitin transferase</fullName>
        <ecNumber evidence="2">2.3.2.27</ecNumber>
    </recommendedName>
</protein>
<evidence type="ECO:0000256" key="6">
    <source>
        <dbReference type="ARBA" id="ARBA00022786"/>
    </source>
</evidence>
<gene>
    <name evidence="12" type="primary">RNF123</name>
</gene>
<dbReference type="PANTHER" id="PTHR13363">
    <property type="entry name" value="RING FINGER AND SRY DOMAIN-CONTAINING"/>
    <property type="match status" value="1"/>
</dbReference>
<evidence type="ECO:0000259" key="10">
    <source>
        <dbReference type="PROSITE" id="PS50089"/>
    </source>
</evidence>
<dbReference type="EC" id="2.3.2.27" evidence="2"/>
<organism evidence="12 13">
    <name type="scientific">Felis catus</name>
    <name type="common">Cat</name>
    <name type="synonym">Felis silvestris catus</name>
    <dbReference type="NCBI Taxonomy" id="9685"/>
    <lineage>
        <taxon>Eukaryota</taxon>
        <taxon>Metazoa</taxon>
        <taxon>Chordata</taxon>
        <taxon>Craniata</taxon>
        <taxon>Vertebrata</taxon>
        <taxon>Euteleostomi</taxon>
        <taxon>Mammalia</taxon>
        <taxon>Eutheria</taxon>
        <taxon>Laurasiatheria</taxon>
        <taxon>Carnivora</taxon>
        <taxon>Feliformia</taxon>
        <taxon>Felidae</taxon>
        <taxon>Felinae</taxon>
        <taxon>Felis</taxon>
    </lineage>
</organism>
<evidence type="ECO:0000313" key="12">
    <source>
        <dbReference type="Ensembl" id="ENSFCTP00005048611.1"/>
    </source>
</evidence>
<dbReference type="CDD" id="cd16541">
    <property type="entry name" value="RING-HC_RNF123"/>
    <property type="match status" value="1"/>
</dbReference>
<feature type="compositionally biased region" description="Basic and acidic residues" evidence="9">
    <location>
        <begin position="462"/>
        <end position="481"/>
    </location>
</feature>
<dbReference type="InterPro" id="IPR001870">
    <property type="entry name" value="B30.2/SPRY"/>
</dbReference>
<dbReference type="PROSITE" id="PS50188">
    <property type="entry name" value="B302_SPRY"/>
    <property type="match status" value="1"/>
</dbReference>
<dbReference type="Pfam" id="PF13920">
    <property type="entry name" value="zf-C3HC4_3"/>
    <property type="match status" value="1"/>
</dbReference>
<proteinExistence type="predicted"/>
<reference evidence="12 13" key="1">
    <citation type="submission" date="2021-02" db="EMBL/GenBank/DDBJ databases">
        <title>Safari Cat Assemblies.</title>
        <authorList>
            <person name="Bredemeyer K.R."/>
            <person name="Murphy W.J."/>
        </authorList>
    </citation>
    <scope>NUCLEOTIDE SEQUENCE [LARGE SCALE GENOMIC DNA]</scope>
</reference>
<evidence type="ECO:0000256" key="8">
    <source>
        <dbReference type="PROSITE-ProRule" id="PRU00175"/>
    </source>
</evidence>
<dbReference type="InterPro" id="IPR013320">
    <property type="entry name" value="ConA-like_dom_sf"/>
</dbReference>
<dbReference type="InterPro" id="IPR057987">
    <property type="entry name" value="TPR_RNF123/RKP"/>
</dbReference>
<evidence type="ECO:0000256" key="2">
    <source>
        <dbReference type="ARBA" id="ARBA00012483"/>
    </source>
</evidence>
<dbReference type="SUPFAM" id="SSF49899">
    <property type="entry name" value="Concanavalin A-like lectins/glucanases"/>
    <property type="match status" value="1"/>
</dbReference>
<feature type="region of interest" description="Disordered" evidence="9">
    <location>
        <begin position="460"/>
        <end position="481"/>
    </location>
</feature>
<evidence type="ECO:0000256" key="1">
    <source>
        <dbReference type="ARBA" id="ARBA00000900"/>
    </source>
</evidence>
<evidence type="ECO:0000256" key="3">
    <source>
        <dbReference type="ARBA" id="ARBA00022679"/>
    </source>
</evidence>
<keyword evidence="6" id="KW-0833">Ubl conjugation pathway</keyword>
<dbReference type="SMART" id="SM00449">
    <property type="entry name" value="SPRY"/>
    <property type="match status" value="1"/>
</dbReference>
<dbReference type="InterPro" id="IPR001841">
    <property type="entry name" value="Znf_RING"/>
</dbReference>
<evidence type="ECO:0000256" key="9">
    <source>
        <dbReference type="SAM" id="MobiDB-lite"/>
    </source>
</evidence>
<dbReference type="GeneTree" id="ENSGT00940000155781"/>
<evidence type="ECO:0000256" key="4">
    <source>
        <dbReference type="ARBA" id="ARBA00022723"/>
    </source>
</evidence>
<feature type="domain" description="RING-type" evidence="10">
    <location>
        <begin position="1139"/>
        <end position="1177"/>
    </location>
</feature>
<sequence length="1199" mass="135825">MASKGSSMSFSRKSYRLTSDAEKSRVTGIVQEKLLNDYLHRIFSSPEHAPTAATSRKPLNFQNLPEHLDQLLHVDNEDEESQGQVEGRLGPSTVVLDHTGGFEGLLLVDDDLLGVIGHSNFGTIRSTTCVYKGKWVYEVLISSQGLMQIGWCTINCRFNQEEGVGDTHNSYAYDGNRVRKWNVTTTNYGKAWAAGDIVSCLIDLDDGTLSFCLNGVSLGTAFENLSRGLGMAYFPAISLSFKESVAFNFGSRPLRYPVAGYRPLQDPPRADLVRAQKLLGCFRAVLSVELDPVEGRLVEKDSSEWQLQGQPTVLLTLAHIFHRFAPLLRKVYLVEAVLMSFLRGVVEAGTPAQAQSMVRQILDLLWLFMEDYEVQDCLKQLMMSLLRLYRFSPIVPDLSLQIHYLRLTIAILRHEKSRKFLLSNVLFDVLRSVVFFYIKSPLRVEEAGLQELIPTTWWPHRSSREGKDSKDVKDETAEEHRRRRAYERGCQRLKKRIEVVEELQVQILKLLLNNKDDNGGEASRYIFLTKFRKFLQENASGRGNMPMLCPPEYMVCFLHRLISALRYYWDEYKASNPRASFSEEAYIPPQVFYNGKVDYFDLQRLGGLLSHLRKTLKDDLASKANILIDPLELQAATMDDLDEDEEPAPAAAQMVGVSDDVNEYAVALRDTEDKLRRCPKRRKDILAELTKSQKVFSEKLDHLSRRLAWVHATVYSQEKMLDIYWLLRVCLRTVEHGDRTGSLFAFMPEFYLSVAINSYSALKNYFGPVHSMEELPGYEETLTRLAAILAKHFADTRIVGTDIRDSLMQALASYVCYPHSLRAVERIPEEQRIAMVRSLLAPYEQRPWAQTNWILVRLWRGCGFGYRYTRLPHLLKTKPEDANLPSLQKPCPSTLLQQHMADLLREGPDVAPSFLNSVLNQLNWAFSEFIGMIQEIQQAAERLERNFVDSRQLKVCATCFDLSVSLLRVLEMTITLVPEIFLDWARPTSEMLLRRLAQLLNQVLNRVTAERNLFDRVVTLRLPGLESVDHYPILVAVTGILVRLLVHGPASGTERATSVLLADPCFQLRSICYLLGQPEPPAPGTVLPAPDRKRFSLQSYTDYISVEELAQVEQMLAHLTSASAQAAAASLPTSEEDLCPICYAHPISAVFQPCGHKSCKACINQHLMNNKDCFFCKATIVSVEDWEKAASTSTTSSAA</sequence>
<dbReference type="Pfam" id="PF25576">
    <property type="entry name" value="TPR_RNF123"/>
    <property type="match status" value="1"/>
</dbReference>
<reference evidence="12" key="3">
    <citation type="submission" date="2025-09" db="UniProtKB">
        <authorList>
            <consortium name="Ensembl"/>
        </authorList>
    </citation>
    <scope>IDENTIFICATION</scope>
    <source>
        <strain evidence="12">breed Abyssinian</strain>
    </source>
</reference>
<accession>A0ABI7ZNW7</accession>
<keyword evidence="3" id="KW-0808">Transferase</keyword>
<dbReference type="InterPro" id="IPR003877">
    <property type="entry name" value="SPRY_dom"/>
</dbReference>
<keyword evidence="5 8" id="KW-0863">Zinc-finger</keyword>
<keyword evidence="4" id="KW-0479">Metal-binding</keyword>
<dbReference type="SUPFAM" id="SSF57850">
    <property type="entry name" value="RING/U-box"/>
    <property type="match status" value="1"/>
</dbReference>
<evidence type="ECO:0000256" key="5">
    <source>
        <dbReference type="ARBA" id="ARBA00022771"/>
    </source>
</evidence>
<reference evidence="12" key="2">
    <citation type="submission" date="2025-08" db="UniProtKB">
        <authorList>
            <consortium name="Ensembl"/>
        </authorList>
    </citation>
    <scope>IDENTIFICATION</scope>
    <source>
        <strain evidence="12">breed Abyssinian</strain>
    </source>
</reference>
<dbReference type="Gene3D" id="3.30.40.10">
    <property type="entry name" value="Zinc/RING finger domain, C3HC4 (zinc finger)"/>
    <property type="match status" value="1"/>
</dbReference>
<dbReference type="Pfam" id="PF00622">
    <property type="entry name" value="SPRY"/>
    <property type="match status" value="1"/>
</dbReference>
<keyword evidence="7" id="KW-0862">Zinc</keyword>
<dbReference type="InterPro" id="IPR045129">
    <property type="entry name" value="RNF123/RKP/RSPRY1"/>
</dbReference>
<dbReference type="InterPro" id="IPR035773">
    <property type="entry name" value="SPRY_RNF123"/>
</dbReference>
<evidence type="ECO:0000313" key="13">
    <source>
        <dbReference type="Proteomes" id="UP000823872"/>
    </source>
</evidence>
<feature type="domain" description="B30.2/SPRY" evidence="11">
    <location>
        <begin position="74"/>
        <end position="254"/>
    </location>
</feature>
<dbReference type="Gene3D" id="2.60.120.920">
    <property type="match status" value="1"/>
</dbReference>
<dbReference type="Proteomes" id="UP000823872">
    <property type="component" value="Chromosome A2"/>
</dbReference>